<organism evidence="7 8">
    <name type="scientific">Sporosarcina limicola</name>
    <dbReference type="NCBI Taxonomy" id="34101"/>
    <lineage>
        <taxon>Bacteria</taxon>
        <taxon>Bacillati</taxon>
        <taxon>Bacillota</taxon>
        <taxon>Bacilli</taxon>
        <taxon>Bacillales</taxon>
        <taxon>Caryophanaceae</taxon>
        <taxon>Sporosarcina</taxon>
    </lineage>
</organism>
<sequence length="127" mass="14144">MKIAKQLLQALLLYGIFLVGGWLQNTLHIPLSGSIIGLLLLWIALSLKIIHLKWVESGAYLFLSLLPLFFIPATVGVMNFGPFFMGKGIVLIPITIISTFMTLWIASFVSQSIAKHTVKRKEESECN</sequence>
<keyword evidence="8" id="KW-1185">Reference proteome</keyword>
<accession>A0A927R5P2</accession>
<dbReference type="NCBIfam" id="NF002460">
    <property type="entry name" value="PRK01658.1"/>
    <property type="match status" value="1"/>
</dbReference>
<evidence type="ECO:0000256" key="5">
    <source>
        <dbReference type="ARBA" id="ARBA00023136"/>
    </source>
</evidence>
<dbReference type="InterPro" id="IPR005538">
    <property type="entry name" value="LrgA/CidA"/>
</dbReference>
<dbReference type="PANTHER" id="PTHR33931">
    <property type="entry name" value="HOLIN-LIKE PROTEIN CIDA-RELATED"/>
    <property type="match status" value="1"/>
</dbReference>
<proteinExistence type="predicted"/>
<keyword evidence="4 6" id="KW-1133">Transmembrane helix</keyword>
<dbReference type="GO" id="GO:0005886">
    <property type="term" value="C:plasma membrane"/>
    <property type="evidence" value="ECO:0007669"/>
    <property type="project" value="UniProtKB-SubCell"/>
</dbReference>
<dbReference type="AlphaFoldDB" id="A0A927R5P2"/>
<feature type="transmembrane region" description="Helical" evidence="6">
    <location>
        <begin position="90"/>
        <end position="110"/>
    </location>
</feature>
<keyword evidence="5 6" id="KW-0472">Membrane</keyword>
<evidence type="ECO:0000256" key="3">
    <source>
        <dbReference type="ARBA" id="ARBA00022692"/>
    </source>
</evidence>
<keyword evidence="2" id="KW-1003">Cell membrane</keyword>
<evidence type="ECO:0000313" key="7">
    <source>
        <dbReference type="EMBL" id="MBE1556278.1"/>
    </source>
</evidence>
<evidence type="ECO:0000256" key="6">
    <source>
        <dbReference type="SAM" id="Phobius"/>
    </source>
</evidence>
<evidence type="ECO:0000256" key="4">
    <source>
        <dbReference type="ARBA" id="ARBA00022989"/>
    </source>
</evidence>
<dbReference type="Proteomes" id="UP000658225">
    <property type="component" value="Unassembled WGS sequence"/>
</dbReference>
<reference evidence="7" key="1">
    <citation type="submission" date="2020-10" db="EMBL/GenBank/DDBJ databases">
        <title>Genomic Encyclopedia of Type Strains, Phase IV (KMG-IV): sequencing the most valuable type-strain genomes for metagenomic binning, comparative biology and taxonomic classification.</title>
        <authorList>
            <person name="Goeker M."/>
        </authorList>
    </citation>
    <scope>NUCLEOTIDE SEQUENCE</scope>
    <source>
        <strain evidence="7">DSM 13886</strain>
    </source>
</reference>
<evidence type="ECO:0000256" key="1">
    <source>
        <dbReference type="ARBA" id="ARBA00004651"/>
    </source>
</evidence>
<comment type="caution">
    <text evidence="7">The sequence shown here is derived from an EMBL/GenBank/DDBJ whole genome shotgun (WGS) entry which is preliminary data.</text>
</comment>
<feature type="transmembrane region" description="Helical" evidence="6">
    <location>
        <begin position="7"/>
        <end position="23"/>
    </location>
</feature>
<evidence type="ECO:0000313" key="8">
    <source>
        <dbReference type="Proteomes" id="UP000658225"/>
    </source>
</evidence>
<comment type="subcellular location">
    <subcellularLocation>
        <location evidence="1">Cell membrane</location>
        <topology evidence="1">Multi-pass membrane protein</topology>
    </subcellularLocation>
</comment>
<keyword evidence="3 6" id="KW-0812">Transmembrane</keyword>
<dbReference type="PANTHER" id="PTHR33931:SF6">
    <property type="entry name" value="INTEGRAL MEMBRANE PROTEIN YXZK-RELATED"/>
    <property type="match status" value="1"/>
</dbReference>
<name>A0A927R5P2_9BACL</name>
<dbReference type="Pfam" id="PF03788">
    <property type="entry name" value="LrgA"/>
    <property type="match status" value="1"/>
</dbReference>
<protein>
    <submittedName>
        <fullName evidence="7">Holin-like protein</fullName>
    </submittedName>
</protein>
<dbReference type="EMBL" id="JADBEL010000023">
    <property type="protein sequence ID" value="MBE1556278.1"/>
    <property type="molecule type" value="Genomic_DNA"/>
</dbReference>
<feature type="transmembrane region" description="Helical" evidence="6">
    <location>
        <begin position="59"/>
        <end position="78"/>
    </location>
</feature>
<gene>
    <name evidence="7" type="ORF">H4683_003401</name>
</gene>
<dbReference type="RefSeq" id="WP_192599934.1">
    <property type="nucleotide sequence ID" value="NZ_JADBEL010000023.1"/>
</dbReference>
<evidence type="ECO:0000256" key="2">
    <source>
        <dbReference type="ARBA" id="ARBA00022475"/>
    </source>
</evidence>
<feature type="transmembrane region" description="Helical" evidence="6">
    <location>
        <begin position="29"/>
        <end position="47"/>
    </location>
</feature>